<evidence type="ECO:0000256" key="2">
    <source>
        <dbReference type="ARBA" id="ARBA00023136"/>
    </source>
</evidence>
<keyword evidence="2" id="KW-0472">Membrane</keyword>
<evidence type="ECO:0000313" key="8">
    <source>
        <dbReference type="EMBL" id="MBO0359720.1"/>
    </source>
</evidence>
<reference evidence="8" key="1">
    <citation type="submission" date="2021-03" db="EMBL/GenBank/DDBJ databases">
        <authorList>
            <person name="Kim M.K."/>
        </authorList>
    </citation>
    <scope>NUCLEOTIDE SEQUENCE</scope>
    <source>
        <strain evidence="8">BT186</strain>
    </source>
</reference>
<dbReference type="GO" id="GO:0009279">
    <property type="term" value="C:cell outer membrane"/>
    <property type="evidence" value="ECO:0007669"/>
    <property type="project" value="UniProtKB-SubCell"/>
</dbReference>
<keyword evidence="9" id="KW-1185">Reference proteome</keyword>
<dbReference type="SUPFAM" id="SSF49464">
    <property type="entry name" value="Carboxypeptidase regulatory domain-like"/>
    <property type="match status" value="1"/>
</dbReference>
<evidence type="ECO:0000256" key="3">
    <source>
        <dbReference type="ARBA" id="ARBA00023237"/>
    </source>
</evidence>
<dbReference type="PANTHER" id="PTHR40980">
    <property type="entry name" value="PLUG DOMAIN-CONTAINING PROTEIN"/>
    <property type="match status" value="1"/>
</dbReference>
<feature type="region of interest" description="Disordered" evidence="4">
    <location>
        <begin position="807"/>
        <end position="830"/>
    </location>
</feature>
<feature type="chain" id="PRO_5037689711" evidence="5">
    <location>
        <begin position="20"/>
        <end position="830"/>
    </location>
</feature>
<keyword evidence="8" id="KW-0675">Receptor</keyword>
<dbReference type="EMBL" id="JAFLQZ010000013">
    <property type="protein sequence ID" value="MBO0359720.1"/>
    <property type="molecule type" value="Genomic_DNA"/>
</dbReference>
<dbReference type="InterPro" id="IPR041700">
    <property type="entry name" value="OMP_b-brl_3"/>
</dbReference>
<dbReference type="InterPro" id="IPR012910">
    <property type="entry name" value="Plug_dom"/>
</dbReference>
<gene>
    <name evidence="8" type="ORF">J0X19_17295</name>
</gene>
<sequence>MKSVLAISVLLGLYQPVAAQLPSPAAGAAATAPGRLTGSVVHATTKHPVEFATVSLLEPGTGKLVASGVCDMKGEFALLKVPAGDYKLSVSFVGFETKTLEHVLVSATTPSQVVTLVPAAQQLGEVKVTGQRELIENQADRLVYNAEKDQSNTGGTAADVLKKVPMLSLDPDGNPELRGSTSVRVLVNGKPSGMLANNLADALRRLPADQIKSVEVITSPSAKYDAEGSGGVINIILKKNAALGTTGSVSATAGNMNNSVNASVNRQSGKLMVASELGVAAYYNRYRSVIRRTDVLAPGELAELNQRTATRNYNQGLTGRLSFDYDLTKQDALTLGANTELFRYHSTRSISSSYLAPTLPDDVYRRQINWPFSNHFPSLDVNAGYTHTGRRPRQELSVLGLLSTSSGRQAYDLNQTRGEGLDYRETNVNVSGNRELTFQVDYAQPTDSTGLLEMGAKTILRRAGSDYTIAADSLNGRGLVLVPARSNEFNYQQNVYAGYLSYGFTLNKVYSFKAGTRVEHTRVFGDFANTTTTVRQQYTNVIPNVLVTRDFGADKAQKIKLGYTRRIQRPDIWLLNPYLNVNNGRQASSGNPTLRAELTDAYELGYSTSHNASTLNVSGYWRQTNNAIQQVWSRVPARSIFPDDTTNSNVLYNTFENVGRRATYGLSVTGSAKPTPAWTLNATVNAFYLNVASPALGLRNQGLMYNGNFSAGRTLDHGYSLQGSVYVNSRRILLQGNASGFYTHSLSVKKDLFDKKGSLTLNLENPFNRTMLFRADIAAPDSYNLRSDTYAYNRSVRVSFNYQFGSTTDTPARQRKSIRNDDQKKGENGG</sequence>
<dbReference type="Pfam" id="PF14905">
    <property type="entry name" value="OMP_b-brl_3"/>
    <property type="match status" value="1"/>
</dbReference>
<feature type="compositionally biased region" description="Basic and acidic residues" evidence="4">
    <location>
        <begin position="818"/>
        <end position="830"/>
    </location>
</feature>
<protein>
    <submittedName>
        <fullName evidence="8">TonB-dependent receptor</fullName>
    </submittedName>
</protein>
<dbReference type="Gene3D" id="2.40.170.20">
    <property type="entry name" value="TonB-dependent receptor, beta-barrel domain"/>
    <property type="match status" value="1"/>
</dbReference>
<dbReference type="Pfam" id="PF07715">
    <property type="entry name" value="Plug"/>
    <property type="match status" value="1"/>
</dbReference>
<evidence type="ECO:0000313" key="9">
    <source>
        <dbReference type="Proteomes" id="UP000664144"/>
    </source>
</evidence>
<name>A0A939F049_9BACT</name>
<dbReference type="Pfam" id="PF13620">
    <property type="entry name" value="CarboxypepD_reg"/>
    <property type="match status" value="1"/>
</dbReference>
<dbReference type="InterPro" id="IPR008969">
    <property type="entry name" value="CarboxyPept-like_regulatory"/>
</dbReference>
<dbReference type="Gene3D" id="2.170.130.10">
    <property type="entry name" value="TonB-dependent receptor, plug domain"/>
    <property type="match status" value="1"/>
</dbReference>
<accession>A0A939F049</accession>
<dbReference type="AlphaFoldDB" id="A0A939F049"/>
<keyword evidence="3" id="KW-0998">Cell outer membrane</keyword>
<feature type="domain" description="Outer membrane protein beta-barrel" evidence="7">
    <location>
        <begin position="391"/>
        <end position="802"/>
    </location>
</feature>
<dbReference type="Proteomes" id="UP000664144">
    <property type="component" value="Unassembled WGS sequence"/>
</dbReference>
<dbReference type="Gene3D" id="2.60.40.1120">
    <property type="entry name" value="Carboxypeptidase-like, regulatory domain"/>
    <property type="match status" value="1"/>
</dbReference>
<feature type="signal peptide" evidence="5">
    <location>
        <begin position="1"/>
        <end position="19"/>
    </location>
</feature>
<comment type="subcellular location">
    <subcellularLocation>
        <location evidence="1">Cell outer membrane</location>
    </subcellularLocation>
</comment>
<dbReference type="SUPFAM" id="SSF56935">
    <property type="entry name" value="Porins"/>
    <property type="match status" value="1"/>
</dbReference>
<evidence type="ECO:0000256" key="5">
    <source>
        <dbReference type="SAM" id="SignalP"/>
    </source>
</evidence>
<evidence type="ECO:0000256" key="4">
    <source>
        <dbReference type="SAM" id="MobiDB-lite"/>
    </source>
</evidence>
<dbReference type="InterPro" id="IPR036942">
    <property type="entry name" value="Beta-barrel_TonB_sf"/>
</dbReference>
<evidence type="ECO:0000259" key="7">
    <source>
        <dbReference type="Pfam" id="PF14905"/>
    </source>
</evidence>
<evidence type="ECO:0000259" key="6">
    <source>
        <dbReference type="Pfam" id="PF07715"/>
    </source>
</evidence>
<organism evidence="8 9">
    <name type="scientific">Hymenobacter telluris</name>
    <dbReference type="NCBI Taxonomy" id="2816474"/>
    <lineage>
        <taxon>Bacteria</taxon>
        <taxon>Pseudomonadati</taxon>
        <taxon>Bacteroidota</taxon>
        <taxon>Cytophagia</taxon>
        <taxon>Cytophagales</taxon>
        <taxon>Hymenobacteraceae</taxon>
        <taxon>Hymenobacter</taxon>
    </lineage>
</organism>
<dbReference type="InterPro" id="IPR037066">
    <property type="entry name" value="Plug_dom_sf"/>
</dbReference>
<feature type="domain" description="TonB-dependent receptor plug" evidence="6">
    <location>
        <begin position="140"/>
        <end position="232"/>
    </location>
</feature>
<dbReference type="RefSeq" id="WP_206985679.1">
    <property type="nucleotide sequence ID" value="NZ_JAFLQZ010000013.1"/>
</dbReference>
<proteinExistence type="predicted"/>
<keyword evidence="5" id="KW-0732">Signal</keyword>
<comment type="caution">
    <text evidence="8">The sequence shown here is derived from an EMBL/GenBank/DDBJ whole genome shotgun (WGS) entry which is preliminary data.</text>
</comment>
<evidence type="ECO:0000256" key="1">
    <source>
        <dbReference type="ARBA" id="ARBA00004442"/>
    </source>
</evidence>
<dbReference type="PANTHER" id="PTHR40980:SF4">
    <property type="entry name" value="TONB-DEPENDENT RECEPTOR-LIKE BETA-BARREL DOMAIN-CONTAINING PROTEIN"/>
    <property type="match status" value="1"/>
</dbReference>